<dbReference type="EMBL" id="CAJVAP010000002">
    <property type="protein sequence ID" value="CAG7598849.1"/>
    <property type="molecule type" value="Genomic_DNA"/>
</dbReference>
<dbReference type="GO" id="GO:0005886">
    <property type="term" value="C:plasma membrane"/>
    <property type="evidence" value="ECO:0007669"/>
    <property type="project" value="UniProtKB-SubCell"/>
</dbReference>
<dbReference type="Proteomes" id="UP000693892">
    <property type="component" value="Unassembled WGS sequence"/>
</dbReference>
<dbReference type="RefSeq" id="WP_236021693.1">
    <property type="nucleotide sequence ID" value="NZ_CAJVAP010000002.1"/>
</dbReference>
<keyword evidence="3" id="KW-1185">Reference proteome</keyword>
<proteinExistence type="inferred from homology"/>
<keyword evidence="1" id="KW-1133">Transmembrane helix</keyword>
<sequence length="257" mass="26954">MSETGTMERGGTSAAEDPLRFAMTGARAAAMGSRYATISAVFVGVLLISNVVAVKPIAFGEIAIGGLSLPLVFDGGVFLFPLAYILGDVLTEVYGLRASRRAILTAFALALVASLTILAVQVSPSAAGWENQEAFAAVLGFVPRIVTASLVAFLVGQLMNAWVLDRLRRRTSGRLLRTRLIGSTLVGQLFDTLLFCTIAFAGIITGVDFVMYVVLGYVVKVLAEVVLLPVTTRVIRAVRGAEDRAVRGDGAGSASAA</sequence>
<dbReference type="GO" id="GO:0022857">
    <property type="term" value="F:transmembrane transporter activity"/>
    <property type="evidence" value="ECO:0007669"/>
    <property type="project" value="UniProtKB-UniRule"/>
</dbReference>
<feature type="transmembrane region" description="Helical" evidence="1">
    <location>
        <begin position="102"/>
        <end position="122"/>
    </location>
</feature>
<dbReference type="HAMAP" id="MF_02088">
    <property type="entry name" value="Q_prec_transport"/>
    <property type="match status" value="1"/>
</dbReference>
<comment type="caution">
    <text evidence="2">The sequence shown here is derived from an EMBL/GenBank/DDBJ whole genome shotgun (WGS) entry which is preliminary data.</text>
</comment>
<evidence type="ECO:0000313" key="2">
    <source>
        <dbReference type="EMBL" id="CAG7598849.1"/>
    </source>
</evidence>
<protein>
    <recommendedName>
        <fullName evidence="1">Probable queuosine precursor transporter</fullName>
        <shortName evidence="1">Q precursor transporter</shortName>
    </recommendedName>
</protein>
<keyword evidence="1" id="KW-0812">Transmembrane</keyword>
<feature type="transmembrane region" description="Helical" evidence="1">
    <location>
        <begin position="134"/>
        <end position="159"/>
    </location>
</feature>
<keyword evidence="1" id="KW-0472">Membrane</keyword>
<keyword evidence="1" id="KW-1003">Cell membrane</keyword>
<name>A0A916JS49_9MICO</name>
<comment type="function">
    <text evidence="1">Involved in the import of queuosine (Q) precursors, required for Q precursor salvage.</text>
</comment>
<feature type="transmembrane region" description="Helical" evidence="1">
    <location>
        <begin position="35"/>
        <end position="59"/>
    </location>
</feature>
<feature type="transmembrane region" description="Helical" evidence="1">
    <location>
        <begin position="209"/>
        <end position="230"/>
    </location>
</feature>
<dbReference type="InterPro" id="IPR003744">
    <property type="entry name" value="YhhQ"/>
</dbReference>
<dbReference type="NCBIfam" id="TIGR00697">
    <property type="entry name" value="queuosine precursor transporter"/>
    <property type="match status" value="1"/>
</dbReference>
<gene>
    <name evidence="2" type="ORF">LEUCIP111803_00262</name>
</gene>
<evidence type="ECO:0000313" key="3">
    <source>
        <dbReference type="Proteomes" id="UP000693892"/>
    </source>
</evidence>
<feature type="transmembrane region" description="Helical" evidence="1">
    <location>
        <begin position="180"/>
        <end position="203"/>
    </location>
</feature>
<keyword evidence="1" id="KW-0813">Transport</keyword>
<dbReference type="PANTHER" id="PTHR34300:SF2">
    <property type="entry name" value="QUEUOSINE PRECURSOR TRANSPORTER-RELATED"/>
    <property type="match status" value="1"/>
</dbReference>
<organism evidence="2 3">
    <name type="scientific">Leucobacter soli</name>
    <dbReference type="NCBI Taxonomy" id="2812850"/>
    <lineage>
        <taxon>Bacteria</taxon>
        <taxon>Bacillati</taxon>
        <taxon>Actinomycetota</taxon>
        <taxon>Actinomycetes</taxon>
        <taxon>Micrococcales</taxon>
        <taxon>Microbacteriaceae</taxon>
        <taxon>Leucobacter</taxon>
    </lineage>
</organism>
<dbReference type="PANTHER" id="PTHR34300">
    <property type="entry name" value="QUEUOSINE PRECURSOR TRANSPORTER-RELATED"/>
    <property type="match status" value="1"/>
</dbReference>
<accession>A0A916JS49</accession>
<feature type="transmembrane region" description="Helical" evidence="1">
    <location>
        <begin position="71"/>
        <end position="90"/>
    </location>
</feature>
<reference evidence="2" key="1">
    <citation type="submission" date="2021-06" db="EMBL/GenBank/DDBJ databases">
        <authorList>
            <person name="Criscuolo A."/>
        </authorList>
    </citation>
    <scope>NUCLEOTIDE SEQUENCE</scope>
    <source>
        <strain evidence="2">CIP111803</strain>
    </source>
</reference>
<comment type="subcellular location">
    <subcellularLocation>
        <location evidence="1">Cell membrane</location>
        <topology evidence="1">Multi-pass membrane protein</topology>
    </subcellularLocation>
</comment>
<comment type="similarity">
    <text evidence="1">Belongs to the vitamin uptake transporter (VUT/ECF) (TC 2.A.88) family. Q precursor transporter subfamily.</text>
</comment>
<dbReference type="AlphaFoldDB" id="A0A916JS49"/>
<evidence type="ECO:0000256" key="1">
    <source>
        <dbReference type="HAMAP-Rule" id="MF_02088"/>
    </source>
</evidence>
<dbReference type="Pfam" id="PF02592">
    <property type="entry name" value="Vut_1"/>
    <property type="match status" value="1"/>
</dbReference>